<gene>
    <name evidence="2" type="ORF">HPB52_019032</name>
</gene>
<dbReference type="EMBL" id="JABSTV010001249">
    <property type="protein sequence ID" value="KAH7962982.1"/>
    <property type="molecule type" value="Genomic_DNA"/>
</dbReference>
<name>A0A9D4T1K4_RHISA</name>
<keyword evidence="3" id="KW-1185">Reference proteome</keyword>
<keyword evidence="1" id="KW-0472">Membrane</keyword>
<sequence>MVGIGWRLLLHFFCTYQPLICGLQVVLVIAVGSSLSASGLRVQTATVKSIGDIFREGGFREDFAGAARMNKFALAFRIVNNIVCG</sequence>
<reference evidence="2" key="1">
    <citation type="journal article" date="2020" name="Cell">
        <title>Large-Scale Comparative Analyses of Tick Genomes Elucidate Their Genetic Diversity and Vector Capacities.</title>
        <authorList>
            <consortium name="Tick Genome and Microbiome Consortium (TIGMIC)"/>
            <person name="Jia N."/>
            <person name="Wang J."/>
            <person name="Shi W."/>
            <person name="Du L."/>
            <person name="Sun Y."/>
            <person name="Zhan W."/>
            <person name="Jiang J.F."/>
            <person name="Wang Q."/>
            <person name="Zhang B."/>
            <person name="Ji P."/>
            <person name="Bell-Sakyi L."/>
            <person name="Cui X.M."/>
            <person name="Yuan T.T."/>
            <person name="Jiang B.G."/>
            <person name="Yang W.F."/>
            <person name="Lam T.T."/>
            <person name="Chang Q.C."/>
            <person name="Ding S.J."/>
            <person name="Wang X.J."/>
            <person name="Zhu J.G."/>
            <person name="Ruan X.D."/>
            <person name="Zhao L."/>
            <person name="Wei J.T."/>
            <person name="Ye R.Z."/>
            <person name="Que T.C."/>
            <person name="Du C.H."/>
            <person name="Zhou Y.H."/>
            <person name="Cheng J.X."/>
            <person name="Dai P.F."/>
            <person name="Guo W.B."/>
            <person name="Han X.H."/>
            <person name="Huang E.J."/>
            <person name="Li L.F."/>
            <person name="Wei W."/>
            <person name="Gao Y.C."/>
            <person name="Liu J.Z."/>
            <person name="Shao H.Z."/>
            <person name="Wang X."/>
            <person name="Wang C.C."/>
            <person name="Yang T.C."/>
            <person name="Huo Q.B."/>
            <person name="Li W."/>
            <person name="Chen H.Y."/>
            <person name="Chen S.E."/>
            <person name="Zhou L.G."/>
            <person name="Ni X.B."/>
            <person name="Tian J.H."/>
            <person name="Sheng Y."/>
            <person name="Liu T."/>
            <person name="Pan Y.S."/>
            <person name="Xia L.Y."/>
            <person name="Li J."/>
            <person name="Zhao F."/>
            <person name="Cao W.C."/>
        </authorList>
    </citation>
    <scope>NUCLEOTIDE SEQUENCE</scope>
    <source>
        <strain evidence="2">Rsan-2018</strain>
    </source>
</reference>
<evidence type="ECO:0000256" key="1">
    <source>
        <dbReference type="SAM" id="Phobius"/>
    </source>
</evidence>
<accession>A0A9D4T1K4</accession>
<feature type="transmembrane region" description="Helical" evidence="1">
    <location>
        <begin position="6"/>
        <end position="31"/>
    </location>
</feature>
<protein>
    <submittedName>
        <fullName evidence="2">Uncharacterized protein</fullName>
    </submittedName>
</protein>
<comment type="caution">
    <text evidence="2">The sequence shown here is derived from an EMBL/GenBank/DDBJ whole genome shotgun (WGS) entry which is preliminary data.</text>
</comment>
<organism evidence="2 3">
    <name type="scientific">Rhipicephalus sanguineus</name>
    <name type="common">Brown dog tick</name>
    <name type="synonym">Ixodes sanguineus</name>
    <dbReference type="NCBI Taxonomy" id="34632"/>
    <lineage>
        <taxon>Eukaryota</taxon>
        <taxon>Metazoa</taxon>
        <taxon>Ecdysozoa</taxon>
        <taxon>Arthropoda</taxon>
        <taxon>Chelicerata</taxon>
        <taxon>Arachnida</taxon>
        <taxon>Acari</taxon>
        <taxon>Parasitiformes</taxon>
        <taxon>Ixodida</taxon>
        <taxon>Ixodoidea</taxon>
        <taxon>Ixodidae</taxon>
        <taxon>Rhipicephalinae</taxon>
        <taxon>Rhipicephalus</taxon>
        <taxon>Rhipicephalus</taxon>
    </lineage>
</organism>
<keyword evidence="1" id="KW-0812">Transmembrane</keyword>
<proteinExistence type="predicted"/>
<reference evidence="2" key="2">
    <citation type="submission" date="2021-09" db="EMBL/GenBank/DDBJ databases">
        <authorList>
            <person name="Jia N."/>
            <person name="Wang J."/>
            <person name="Shi W."/>
            <person name="Du L."/>
            <person name="Sun Y."/>
            <person name="Zhan W."/>
            <person name="Jiang J."/>
            <person name="Wang Q."/>
            <person name="Zhang B."/>
            <person name="Ji P."/>
            <person name="Sakyi L.B."/>
            <person name="Cui X."/>
            <person name="Yuan T."/>
            <person name="Jiang B."/>
            <person name="Yang W."/>
            <person name="Lam T.T.-Y."/>
            <person name="Chang Q."/>
            <person name="Ding S."/>
            <person name="Wang X."/>
            <person name="Zhu J."/>
            <person name="Ruan X."/>
            <person name="Zhao L."/>
            <person name="Wei J."/>
            <person name="Que T."/>
            <person name="Du C."/>
            <person name="Cheng J."/>
            <person name="Dai P."/>
            <person name="Han X."/>
            <person name="Huang E."/>
            <person name="Gao Y."/>
            <person name="Liu J."/>
            <person name="Shao H."/>
            <person name="Ye R."/>
            <person name="Li L."/>
            <person name="Wei W."/>
            <person name="Wang X."/>
            <person name="Wang C."/>
            <person name="Huo Q."/>
            <person name="Li W."/>
            <person name="Guo W."/>
            <person name="Chen H."/>
            <person name="Chen S."/>
            <person name="Zhou L."/>
            <person name="Zhou L."/>
            <person name="Ni X."/>
            <person name="Tian J."/>
            <person name="Zhou Y."/>
            <person name="Sheng Y."/>
            <person name="Liu T."/>
            <person name="Pan Y."/>
            <person name="Xia L."/>
            <person name="Li J."/>
            <person name="Zhao F."/>
            <person name="Cao W."/>
        </authorList>
    </citation>
    <scope>NUCLEOTIDE SEQUENCE</scope>
    <source>
        <strain evidence="2">Rsan-2018</strain>
        <tissue evidence="2">Larvae</tissue>
    </source>
</reference>
<evidence type="ECO:0000313" key="2">
    <source>
        <dbReference type="EMBL" id="KAH7962982.1"/>
    </source>
</evidence>
<dbReference type="AlphaFoldDB" id="A0A9D4T1K4"/>
<evidence type="ECO:0000313" key="3">
    <source>
        <dbReference type="Proteomes" id="UP000821837"/>
    </source>
</evidence>
<dbReference type="Proteomes" id="UP000821837">
    <property type="component" value="Chromosome 3"/>
</dbReference>
<keyword evidence="1" id="KW-1133">Transmembrane helix</keyword>